<evidence type="ECO:0000313" key="3">
    <source>
        <dbReference type="Proteomes" id="UP001218218"/>
    </source>
</evidence>
<dbReference type="AlphaFoldDB" id="A0AAD7AJF0"/>
<dbReference type="Proteomes" id="UP001218218">
    <property type="component" value="Unassembled WGS sequence"/>
</dbReference>
<gene>
    <name evidence="2" type="ORF">DFH08DRAFT_684181</name>
</gene>
<proteinExistence type="predicted"/>
<accession>A0AAD7AJF0</accession>
<organism evidence="2 3">
    <name type="scientific">Mycena albidolilacea</name>
    <dbReference type="NCBI Taxonomy" id="1033008"/>
    <lineage>
        <taxon>Eukaryota</taxon>
        <taxon>Fungi</taxon>
        <taxon>Dikarya</taxon>
        <taxon>Basidiomycota</taxon>
        <taxon>Agaricomycotina</taxon>
        <taxon>Agaricomycetes</taxon>
        <taxon>Agaricomycetidae</taxon>
        <taxon>Agaricales</taxon>
        <taxon>Marasmiineae</taxon>
        <taxon>Mycenaceae</taxon>
        <taxon>Mycena</taxon>
    </lineage>
</organism>
<evidence type="ECO:0000313" key="2">
    <source>
        <dbReference type="EMBL" id="KAJ7360806.1"/>
    </source>
</evidence>
<feature type="compositionally biased region" description="Acidic residues" evidence="1">
    <location>
        <begin position="101"/>
        <end position="111"/>
    </location>
</feature>
<evidence type="ECO:0000256" key="1">
    <source>
        <dbReference type="SAM" id="MobiDB-lite"/>
    </source>
</evidence>
<keyword evidence="3" id="KW-1185">Reference proteome</keyword>
<sequence length="216" mass="24429">LADSENSDGEPPARFDGTPNPFDNTIAYGGKILDAHGNTIMFSAGEVPVDESANNIWKELDNLEYCDHTLFADMTPMMGDLFDKTDDCTVSDAVRAMADMGLDDSDEEEDAETRQSSEFDSDWAPHGSKSMFMLDLLDNLPRLRLSDDHMKAIIWVMKEFGTPNVPSFYALRKLQQKLTQDVGLKPRHHTSSLDNQFYMNHPNDLIRLVCLSYLWI</sequence>
<dbReference type="EMBL" id="JARIHO010000005">
    <property type="protein sequence ID" value="KAJ7360806.1"/>
    <property type="molecule type" value="Genomic_DNA"/>
</dbReference>
<name>A0AAD7AJF0_9AGAR</name>
<reference evidence="2" key="1">
    <citation type="submission" date="2023-03" db="EMBL/GenBank/DDBJ databases">
        <title>Massive genome expansion in bonnet fungi (Mycena s.s.) driven by repeated elements and novel gene families across ecological guilds.</title>
        <authorList>
            <consortium name="Lawrence Berkeley National Laboratory"/>
            <person name="Harder C.B."/>
            <person name="Miyauchi S."/>
            <person name="Viragh M."/>
            <person name="Kuo A."/>
            <person name="Thoen E."/>
            <person name="Andreopoulos B."/>
            <person name="Lu D."/>
            <person name="Skrede I."/>
            <person name="Drula E."/>
            <person name="Henrissat B."/>
            <person name="Morin E."/>
            <person name="Kohler A."/>
            <person name="Barry K."/>
            <person name="LaButti K."/>
            <person name="Morin E."/>
            <person name="Salamov A."/>
            <person name="Lipzen A."/>
            <person name="Mereny Z."/>
            <person name="Hegedus B."/>
            <person name="Baldrian P."/>
            <person name="Stursova M."/>
            <person name="Weitz H."/>
            <person name="Taylor A."/>
            <person name="Grigoriev I.V."/>
            <person name="Nagy L.G."/>
            <person name="Martin F."/>
            <person name="Kauserud H."/>
        </authorList>
    </citation>
    <scope>NUCLEOTIDE SEQUENCE</scope>
    <source>
        <strain evidence="2">CBHHK002</strain>
    </source>
</reference>
<comment type="caution">
    <text evidence="2">The sequence shown here is derived from an EMBL/GenBank/DDBJ whole genome shotgun (WGS) entry which is preliminary data.</text>
</comment>
<feature type="region of interest" description="Disordered" evidence="1">
    <location>
        <begin position="1"/>
        <end position="21"/>
    </location>
</feature>
<protein>
    <submittedName>
        <fullName evidence="2">Uncharacterized protein</fullName>
    </submittedName>
</protein>
<feature type="non-terminal residue" evidence="2">
    <location>
        <position position="216"/>
    </location>
</feature>
<feature type="region of interest" description="Disordered" evidence="1">
    <location>
        <begin position="100"/>
        <end position="122"/>
    </location>
</feature>